<dbReference type="AlphaFoldDB" id="A0A7W8ZY65"/>
<dbReference type="PANTHER" id="PTHR43179:SF7">
    <property type="entry name" value="RHAMNOSYLTRANSFERASE WBBL"/>
    <property type="match status" value="1"/>
</dbReference>
<protein>
    <submittedName>
        <fullName evidence="2">GT2 family glycosyltransferase</fullName>
    </submittedName>
</protein>
<gene>
    <name evidence="2" type="ORF">BJ997_002715</name>
</gene>
<dbReference type="SUPFAM" id="SSF53448">
    <property type="entry name" value="Nucleotide-diphospho-sugar transferases"/>
    <property type="match status" value="2"/>
</dbReference>
<comment type="caution">
    <text evidence="2">The sequence shown here is derived from an EMBL/GenBank/DDBJ whole genome shotgun (WGS) entry which is preliminary data.</text>
</comment>
<dbReference type="Pfam" id="PF00535">
    <property type="entry name" value="Glycos_transf_2"/>
    <property type="match status" value="1"/>
</dbReference>
<dbReference type="PANTHER" id="PTHR43179">
    <property type="entry name" value="RHAMNOSYLTRANSFERASE WBBL"/>
    <property type="match status" value="1"/>
</dbReference>
<organism evidence="2 3">
    <name type="scientific">Cryobacterium roopkundense</name>
    <dbReference type="NCBI Taxonomy" id="1001240"/>
    <lineage>
        <taxon>Bacteria</taxon>
        <taxon>Bacillati</taxon>
        <taxon>Actinomycetota</taxon>
        <taxon>Actinomycetes</taxon>
        <taxon>Micrococcales</taxon>
        <taxon>Microbacteriaceae</taxon>
        <taxon>Cryobacterium</taxon>
    </lineage>
</organism>
<evidence type="ECO:0000313" key="3">
    <source>
        <dbReference type="Proteomes" id="UP000561726"/>
    </source>
</evidence>
<proteinExistence type="predicted"/>
<evidence type="ECO:0000259" key="1">
    <source>
        <dbReference type="Pfam" id="PF00535"/>
    </source>
</evidence>
<dbReference type="InterPro" id="IPR001173">
    <property type="entry name" value="Glyco_trans_2-like"/>
</dbReference>
<dbReference type="EMBL" id="JACHBQ010000001">
    <property type="protein sequence ID" value="MBB5642167.1"/>
    <property type="molecule type" value="Genomic_DNA"/>
</dbReference>
<dbReference type="GO" id="GO:0016740">
    <property type="term" value="F:transferase activity"/>
    <property type="evidence" value="ECO:0007669"/>
    <property type="project" value="UniProtKB-KW"/>
</dbReference>
<dbReference type="Proteomes" id="UP000561726">
    <property type="component" value="Unassembled WGS sequence"/>
</dbReference>
<keyword evidence="2" id="KW-0808">Transferase</keyword>
<name>A0A7W8ZY65_9MICO</name>
<evidence type="ECO:0000313" key="2">
    <source>
        <dbReference type="EMBL" id="MBB5642167.1"/>
    </source>
</evidence>
<feature type="domain" description="Glycosyltransferase 2-like" evidence="1">
    <location>
        <begin position="198"/>
        <end position="362"/>
    </location>
</feature>
<dbReference type="Gene3D" id="3.90.550.10">
    <property type="entry name" value="Spore Coat Polysaccharide Biosynthesis Protein SpsA, Chain A"/>
    <property type="match status" value="2"/>
</dbReference>
<accession>A0A7W8ZY65</accession>
<reference evidence="2 3" key="1">
    <citation type="submission" date="2020-08" db="EMBL/GenBank/DDBJ databases">
        <title>Sequencing the genomes of 1000 actinobacteria strains.</title>
        <authorList>
            <person name="Klenk H.-P."/>
        </authorList>
    </citation>
    <scope>NUCLEOTIDE SEQUENCE [LARGE SCALE GENOMIC DNA]</scope>
    <source>
        <strain evidence="2 3">DSM 21065</strain>
    </source>
</reference>
<dbReference type="InterPro" id="IPR029044">
    <property type="entry name" value="Nucleotide-diphossugar_trans"/>
</dbReference>
<sequence length="443" mass="49138">MNAAVEASTSDFISVLRPTGVATTGALEVFATFVEEHPLAELIYTNEAVAGLGSDMEALNKPIFSPERLRCQFYFGDLVFYRRELFLRAGGLNPSRAGALLYDLALRSTRKSQAVELIGEQLFLRDRVPGGVTLLNDEALASTRAALTEHLEATGGGIVKSVDPRGVHDTRRLVVGEPLISIVIPTRGMYSVVDGERRCFVIDAVKSVMERSTYRSFELVLVIDSVADPKVVTELERLAGDQIRFVEWAKPFNFSDKVNLGVLHSHGEFVLLLNDDVDVISPDWLESLLSLAQLPGAGMVGGMLYYADETIQHAGHAYHEGDASHIGLDVPRGDRGPLDGYLVEREVVGVTAACAMMPRDVYFEVGGLSNLLPGNFNDVDLCMKTTWIGHDIYWTPHAELYHFESKTRDASVHTFEVNVAWGRWSFRMNDTRYWPYALSRPPR</sequence>